<feature type="domain" description="Acyl-CoA oxidase/dehydrogenase middle" evidence="7">
    <location>
        <begin position="127"/>
        <end position="212"/>
    </location>
</feature>
<dbReference type="Proteomes" id="UP000295606">
    <property type="component" value="Unassembled WGS sequence"/>
</dbReference>
<dbReference type="Pfam" id="PF02770">
    <property type="entry name" value="Acyl-CoA_dh_M"/>
    <property type="match status" value="1"/>
</dbReference>
<sequence>MDFTYSEEQQMLADSLRRFVESEYTFAHRRRRAREGASFDRAIWTRLAEMGVLGLTAPAEYGGFGEGAASRLVVQRELGRALVLEPVVPCSVMATAILAAYASAAQQDCWLGAIATGQQVVVPAFAETASRYRFDTVATLATPVGRGYVLDGAKALVWHGEAADAFIVSARVGDAATGEIALFLVPRESRGVSVAGYPTMDGQRAADVTFEAVALGAEALIGAPGAGVAALGHGVDCGIAALCAEAAGAMERLIEITAEYLRTRRQFGQPLAAFQALQHRMADMLVHKELALSMAYVAAQALDEPDARKRSRMLAAAKVTVAEAGRFVGQQAVQLHGGMGMTDELEVGDYFKRLTMFDPLLGDIDHHLASYVEAMDD</sequence>
<evidence type="ECO:0000259" key="7">
    <source>
        <dbReference type="Pfam" id="PF02770"/>
    </source>
</evidence>
<dbReference type="Gene3D" id="1.20.140.10">
    <property type="entry name" value="Butyryl-CoA Dehydrogenase, subunit A, domain 3"/>
    <property type="match status" value="1"/>
</dbReference>
<dbReference type="CDD" id="cd00567">
    <property type="entry name" value="ACAD"/>
    <property type="match status" value="1"/>
</dbReference>
<dbReference type="InterPro" id="IPR036250">
    <property type="entry name" value="AcylCo_DH-like_C"/>
</dbReference>
<keyword evidence="3" id="KW-0285">Flavoprotein</keyword>
<proteinExistence type="inferred from homology"/>
<dbReference type="Gene3D" id="1.10.540.10">
    <property type="entry name" value="Acyl-CoA dehydrogenase/oxidase, N-terminal domain"/>
    <property type="match status" value="1"/>
</dbReference>
<dbReference type="GO" id="GO:0050660">
    <property type="term" value="F:flavin adenine dinucleotide binding"/>
    <property type="evidence" value="ECO:0007669"/>
    <property type="project" value="InterPro"/>
</dbReference>
<dbReference type="PANTHER" id="PTHR43884">
    <property type="entry name" value="ACYL-COA DEHYDROGENASE"/>
    <property type="match status" value="1"/>
</dbReference>
<name>A0A4R5L616_9BURK</name>
<comment type="similarity">
    <text evidence="2">Belongs to the acyl-CoA dehydrogenase family.</text>
</comment>
<dbReference type="AlphaFoldDB" id="A0A4R5L616"/>
<evidence type="ECO:0000259" key="8">
    <source>
        <dbReference type="Pfam" id="PF02771"/>
    </source>
</evidence>
<dbReference type="RefSeq" id="WP_133186962.1">
    <property type="nucleotide sequence ID" value="NZ_SMOD01000030.1"/>
</dbReference>
<dbReference type="InterPro" id="IPR013786">
    <property type="entry name" value="AcylCoA_DH/ox_N"/>
</dbReference>
<dbReference type="InterPro" id="IPR006091">
    <property type="entry name" value="Acyl-CoA_Oxase/DH_mid-dom"/>
</dbReference>
<dbReference type="InterPro" id="IPR046373">
    <property type="entry name" value="Acyl-CoA_Oxase/DH_mid-dom_sf"/>
</dbReference>
<comment type="caution">
    <text evidence="9">The sequence shown here is derived from an EMBL/GenBank/DDBJ whole genome shotgun (WGS) entry which is preliminary data.</text>
</comment>
<dbReference type="InterPro" id="IPR009075">
    <property type="entry name" value="AcylCo_DH/oxidase_C"/>
</dbReference>
<dbReference type="InterPro" id="IPR009100">
    <property type="entry name" value="AcylCoA_DH/oxidase_NM_dom_sf"/>
</dbReference>
<evidence type="ECO:0000259" key="6">
    <source>
        <dbReference type="Pfam" id="PF00441"/>
    </source>
</evidence>
<dbReference type="Gene3D" id="2.40.110.10">
    <property type="entry name" value="Butyryl-CoA Dehydrogenase, subunit A, domain 2"/>
    <property type="match status" value="1"/>
</dbReference>
<dbReference type="Pfam" id="PF00441">
    <property type="entry name" value="Acyl-CoA_dh_1"/>
    <property type="match status" value="1"/>
</dbReference>
<evidence type="ECO:0000256" key="2">
    <source>
        <dbReference type="ARBA" id="ARBA00009347"/>
    </source>
</evidence>
<feature type="domain" description="Acyl-CoA dehydrogenase/oxidase N-terminal" evidence="8">
    <location>
        <begin position="6"/>
        <end position="118"/>
    </location>
</feature>
<evidence type="ECO:0000313" key="9">
    <source>
        <dbReference type="EMBL" id="TDG04255.1"/>
    </source>
</evidence>
<gene>
    <name evidence="9" type="ORF">E1N52_30765</name>
</gene>
<dbReference type="SUPFAM" id="SSF47203">
    <property type="entry name" value="Acyl-CoA dehydrogenase C-terminal domain-like"/>
    <property type="match status" value="1"/>
</dbReference>
<reference evidence="9 10" key="1">
    <citation type="submission" date="2019-03" db="EMBL/GenBank/DDBJ databases">
        <title>Paraburkholderia sp. isolated from native Mimosa gymnas in Guartela State Park, Brazil.</title>
        <authorList>
            <person name="Paulitsch F."/>
            <person name="Hungria M."/>
            <person name="Delamuta J.R.M."/>
            <person name="Ribeiro R.A."/>
            <person name="Dall'Agnol R."/>
            <person name="Silva J.S.B."/>
        </authorList>
    </citation>
    <scope>NUCLEOTIDE SEQUENCE [LARGE SCALE GENOMIC DNA]</scope>
    <source>
        <strain evidence="9 10">CNPSo 3008</strain>
    </source>
</reference>
<evidence type="ECO:0000313" key="10">
    <source>
        <dbReference type="Proteomes" id="UP000295606"/>
    </source>
</evidence>
<evidence type="ECO:0000256" key="1">
    <source>
        <dbReference type="ARBA" id="ARBA00001974"/>
    </source>
</evidence>
<dbReference type="SUPFAM" id="SSF56645">
    <property type="entry name" value="Acyl-CoA dehydrogenase NM domain-like"/>
    <property type="match status" value="1"/>
</dbReference>
<comment type="cofactor">
    <cofactor evidence="1">
        <name>FAD</name>
        <dbReference type="ChEBI" id="CHEBI:57692"/>
    </cofactor>
</comment>
<feature type="domain" description="Acyl-CoA dehydrogenase/oxidase C-terminal" evidence="6">
    <location>
        <begin position="239"/>
        <end position="363"/>
    </location>
</feature>
<evidence type="ECO:0000256" key="5">
    <source>
        <dbReference type="ARBA" id="ARBA00023002"/>
    </source>
</evidence>
<organism evidence="9 10">
    <name type="scientific">Paraburkholderia guartelaensis</name>
    <dbReference type="NCBI Taxonomy" id="2546446"/>
    <lineage>
        <taxon>Bacteria</taxon>
        <taxon>Pseudomonadati</taxon>
        <taxon>Pseudomonadota</taxon>
        <taxon>Betaproteobacteria</taxon>
        <taxon>Burkholderiales</taxon>
        <taxon>Burkholderiaceae</taxon>
        <taxon>Paraburkholderia</taxon>
    </lineage>
</organism>
<dbReference type="InterPro" id="IPR037069">
    <property type="entry name" value="AcylCoA_DH/ox_N_sf"/>
</dbReference>
<protein>
    <submittedName>
        <fullName evidence="9">Acyl-CoA dehydrogenase</fullName>
    </submittedName>
</protein>
<keyword evidence="4" id="KW-0274">FAD</keyword>
<evidence type="ECO:0000256" key="4">
    <source>
        <dbReference type="ARBA" id="ARBA00022827"/>
    </source>
</evidence>
<evidence type="ECO:0000256" key="3">
    <source>
        <dbReference type="ARBA" id="ARBA00022630"/>
    </source>
</evidence>
<dbReference type="PANTHER" id="PTHR43884:SF20">
    <property type="entry name" value="ACYL-COA DEHYDROGENASE FADE28"/>
    <property type="match status" value="1"/>
</dbReference>
<dbReference type="GO" id="GO:0003995">
    <property type="term" value="F:acyl-CoA dehydrogenase activity"/>
    <property type="evidence" value="ECO:0007669"/>
    <property type="project" value="TreeGrafter"/>
</dbReference>
<dbReference type="EMBL" id="SMOD01000030">
    <property type="protein sequence ID" value="TDG04255.1"/>
    <property type="molecule type" value="Genomic_DNA"/>
</dbReference>
<accession>A0A4R5L616</accession>
<keyword evidence="5" id="KW-0560">Oxidoreductase</keyword>
<dbReference type="Pfam" id="PF02771">
    <property type="entry name" value="Acyl-CoA_dh_N"/>
    <property type="match status" value="1"/>
</dbReference>
<dbReference type="OrthoDB" id="9770681at2"/>